<dbReference type="InterPro" id="IPR024072">
    <property type="entry name" value="DHFR-like_dom_sf"/>
</dbReference>
<proteinExistence type="predicted"/>
<organism evidence="2 3">
    <name type="scientific">Labrys okinawensis</name>
    <dbReference type="NCBI Taxonomy" id="346911"/>
    <lineage>
        <taxon>Bacteria</taxon>
        <taxon>Pseudomonadati</taxon>
        <taxon>Pseudomonadota</taxon>
        <taxon>Alphaproteobacteria</taxon>
        <taxon>Hyphomicrobiales</taxon>
        <taxon>Xanthobacteraceae</taxon>
        <taxon>Labrys</taxon>
    </lineage>
</organism>
<dbReference type="PANTHER" id="PTHR38011">
    <property type="entry name" value="DIHYDROFOLATE REDUCTASE FAMILY PROTEIN (AFU_ORTHOLOGUE AFUA_8G06820)"/>
    <property type="match status" value="1"/>
</dbReference>
<dbReference type="OrthoDB" id="7949219at2"/>
<evidence type="ECO:0000259" key="1">
    <source>
        <dbReference type="Pfam" id="PF01872"/>
    </source>
</evidence>
<gene>
    <name evidence="2" type="ORF">C5L14_11055</name>
</gene>
<accession>A0A2S9QCU3</accession>
<evidence type="ECO:0000313" key="2">
    <source>
        <dbReference type="EMBL" id="PRH87173.1"/>
    </source>
</evidence>
<feature type="domain" description="Bacterial bifunctional deaminase-reductase C-terminal" evidence="1">
    <location>
        <begin position="3"/>
        <end position="177"/>
    </location>
</feature>
<sequence>MASIVYAMLMSLDGYIAGPQQEFGLPIPEAELHRHFNQLMRRTSVALYGRRMYEVMRYWDSPEREQDSGEVEMDFAHAWRETPKVVFSTTLREVGPNARLVNSGGIEVVRSLKADGDGEIGVAGPTLAAELARSGLIDEYRLYLHPIVLGGGKPYFQQGLSLRLKPLGRESLPQGVTLLRYAPAG</sequence>
<dbReference type="EMBL" id="PUEJ01000004">
    <property type="protein sequence ID" value="PRH87173.1"/>
    <property type="molecule type" value="Genomic_DNA"/>
</dbReference>
<protein>
    <submittedName>
        <fullName evidence="2">Dihydrofolate reductase</fullName>
    </submittedName>
</protein>
<keyword evidence="3" id="KW-1185">Reference proteome</keyword>
<dbReference type="GO" id="GO:0009231">
    <property type="term" value="P:riboflavin biosynthetic process"/>
    <property type="evidence" value="ECO:0007669"/>
    <property type="project" value="InterPro"/>
</dbReference>
<dbReference type="InterPro" id="IPR002734">
    <property type="entry name" value="RibDG_C"/>
</dbReference>
<dbReference type="InterPro" id="IPR050765">
    <property type="entry name" value="Riboflavin_Biosynth_HTPR"/>
</dbReference>
<name>A0A2S9QCU3_9HYPH</name>
<comment type="caution">
    <text evidence="2">The sequence shown here is derived from an EMBL/GenBank/DDBJ whole genome shotgun (WGS) entry which is preliminary data.</text>
</comment>
<dbReference type="GO" id="GO:0008703">
    <property type="term" value="F:5-amino-6-(5-phosphoribosylamino)uracil reductase activity"/>
    <property type="evidence" value="ECO:0007669"/>
    <property type="project" value="InterPro"/>
</dbReference>
<dbReference type="SUPFAM" id="SSF53597">
    <property type="entry name" value="Dihydrofolate reductase-like"/>
    <property type="match status" value="1"/>
</dbReference>
<dbReference type="AlphaFoldDB" id="A0A2S9QCU3"/>
<dbReference type="PANTHER" id="PTHR38011:SF11">
    <property type="entry name" value="2,5-DIAMINO-6-RIBOSYLAMINO-4(3H)-PYRIMIDINONE 5'-PHOSPHATE REDUCTASE"/>
    <property type="match status" value="1"/>
</dbReference>
<dbReference type="Proteomes" id="UP000237682">
    <property type="component" value="Unassembled WGS sequence"/>
</dbReference>
<dbReference type="Gene3D" id="3.40.430.10">
    <property type="entry name" value="Dihydrofolate Reductase, subunit A"/>
    <property type="match status" value="1"/>
</dbReference>
<reference evidence="2 3" key="1">
    <citation type="submission" date="2018-02" db="EMBL/GenBank/DDBJ databases">
        <title>Whole genome sequencing of endophytic bacterium.</title>
        <authorList>
            <person name="Eedara R."/>
            <person name="Podile A.R."/>
        </authorList>
    </citation>
    <scope>NUCLEOTIDE SEQUENCE [LARGE SCALE GENOMIC DNA]</scope>
    <source>
        <strain evidence="2 3">RP1T</strain>
    </source>
</reference>
<dbReference type="RefSeq" id="WP_105862112.1">
    <property type="nucleotide sequence ID" value="NZ_PUEJ01000004.1"/>
</dbReference>
<evidence type="ECO:0000313" key="3">
    <source>
        <dbReference type="Proteomes" id="UP000237682"/>
    </source>
</evidence>
<dbReference type="Pfam" id="PF01872">
    <property type="entry name" value="RibD_C"/>
    <property type="match status" value="1"/>
</dbReference>